<sequence length="571" mass="57879">MDAEAAIHRKRRGVPAATVPHWNGRMTAQSSAAERTQRSAHRRLPRETGAGTRTAVSALAALALLGAAPLGTAQAAAAQAAAAGPAVEASSAKSSGATGTEAGASAAAGSERGGPVSAGADGPILSSALTASEESAPRLTGAASVLGPGMWHETKEGKTWYGAYRTFPGGFAYCVDAGLRTPRPEHFPTAAPAAVLTSPETAWAVSEHHTSDSPDVQAALSALVKFDAEIPHRHAISPRHPRELGSDFRGAADSYRSIEKEAAAAAGPYTLTVEIGLPEGGESTGTATVSLLSAAGEHLSGHRVDLDTEGAAPADTHLTTGDAPTVVELTDLEAGTVTVSAEARELPATTLRLHRPEGKGTERVQSVVTAGAPTRAAGTAEAVFAPSTPAPVPTFTAEVPTVSPEPTPEETPTPKEPEETPVPERTPPPSPEPSTPDVPQPEESESAPPTPSEPPVPSEPPAPRPDEPGPSEPPAETEPPEEAPEEQETAPPETTPPGSGPPAEEPEDAPAPEAPRGGSENGAEDGRTDTGASQEVPASLPRTGASTYLALGLGLCLIGAGGVTIALTRRR</sequence>
<evidence type="ECO:0000313" key="4">
    <source>
        <dbReference type="Proteomes" id="UP001500984"/>
    </source>
</evidence>
<evidence type="ECO:0000313" key="3">
    <source>
        <dbReference type="EMBL" id="GAA2095864.1"/>
    </source>
</evidence>
<keyword evidence="2" id="KW-1133">Transmembrane helix</keyword>
<feature type="compositionally biased region" description="Pro residues" evidence="1">
    <location>
        <begin position="448"/>
        <end position="477"/>
    </location>
</feature>
<evidence type="ECO:0008006" key="5">
    <source>
        <dbReference type="Google" id="ProtNLM"/>
    </source>
</evidence>
<reference evidence="4" key="1">
    <citation type="journal article" date="2019" name="Int. J. Syst. Evol. Microbiol.">
        <title>The Global Catalogue of Microorganisms (GCM) 10K type strain sequencing project: providing services to taxonomists for standard genome sequencing and annotation.</title>
        <authorList>
            <consortium name="The Broad Institute Genomics Platform"/>
            <consortium name="The Broad Institute Genome Sequencing Center for Infectious Disease"/>
            <person name="Wu L."/>
            <person name="Ma J."/>
        </authorList>
    </citation>
    <scope>NUCLEOTIDE SEQUENCE [LARGE SCALE GENOMIC DNA]</scope>
    <source>
        <strain evidence="4">JCM 15900</strain>
    </source>
</reference>
<organism evidence="3 4">
    <name type="scientific">Brevibacterium salitolerans</name>
    <dbReference type="NCBI Taxonomy" id="1403566"/>
    <lineage>
        <taxon>Bacteria</taxon>
        <taxon>Bacillati</taxon>
        <taxon>Actinomycetota</taxon>
        <taxon>Actinomycetes</taxon>
        <taxon>Micrococcales</taxon>
        <taxon>Brevibacteriaceae</taxon>
        <taxon>Brevibacterium</taxon>
    </lineage>
</organism>
<feature type="compositionally biased region" description="Acidic residues" evidence="1">
    <location>
        <begin position="478"/>
        <end position="488"/>
    </location>
</feature>
<keyword evidence="2" id="KW-0472">Membrane</keyword>
<evidence type="ECO:0000256" key="2">
    <source>
        <dbReference type="SAM" id="Phobius"/>
    </source>
</evidence>
<feature type="compositionally biased region" description="Low complexity" evidence="1">
    <location>
        <begin position="90"/>
        <end position="114"/>
    </location>
</feature>
<feature type="region of interest" description="Disordered" evidence="1">
    <location>
        <begin position="1"/>
        <end position="51"/>
    </location>
</feature>
<gene>
    <name evidence="3" type="ORF">GCM10009823_15670</name>
</gene>
<feature type="transmembrane region" description="Helical" evidence="2">
    <location>
        <begin position="548"/>
        <end position="568"/>
    </location>
</feature>
<feature type="compositionally biased region" description="Pro residues" evidence="1">
    <location>
        <begin position="424"/>
        <end position="439"/>
    </location>
</feature>
<accession>A0ABP5I857</accession>
<feature type="region of interest" description="Disordered" evidence="1">
    <location>
        <begin position="384"/>
        <end position="541"/>
    </location>
</feature>
<feature type="region of interest" description="Disordered" evidence="1">
    <location>
        <begin position="90"/>
        <end position="121"/>
    </location>
</feature>
<dbReference type="Proteomes" id="UP001500984">
    <property type="component" value="Unassembled WGS sequence"/>
</dbReference>
<evidence type="ECO:0000256" key="1">
    <source>
        <dbReference type="SAM" id="MobiDB-lite"/>
    </source>
</evidence>
<proteinExistence type="predicted"/>
<name>A0ABP5I857_9MICO</name>
<dbReference type="EMBL" id="BAAAPZ010000005">
    <property type="protein sequence ID" value="GAA2095864.1"/>
    <property type="molecule type" value="Genomic_DNA"/>
</dbReference>
<keyword evidence="4" id="KW-1185">Reference proteome</keyword>
<keyword evidence="2" id="KW-0812">Transmembrane</keyword>
<protein>
    <recommendedName>
        <fullName evidence="5">LPXTG-motif cell wall anchor domain-containing protein</fullName>
    </recommendedName>
</protein>
<comment type="caution">
    <text evidence="3">The sequence shown here is derived from an EMBL/GenBank/DDBJ whole genome shotgun (WGS) entry which is preliminary data.</text>
</comment>